<organism evidence="1">
    <name type="scientific">Anguilla anguilla</name>
    <name type="common">European freshwater eel</name>
    <name type="synonym">Muraena anguilla</name>
    <dbReference type="NCBI Taxonomy" id="7936"/>
    <lineage>
        <taxon>Eukaryota</taxon>
        <taxon>Metazoa</taxon>
        <taxon>Chordata</taxon>
        <taxon>Craniata</taxon>
        <taxon>Vertebrata</taxon>
        <taxon>Euteleostomi</taxon>
        <taxon>Actinopterygii</taxon>
        <taxon>Neopterygii</taxon>
        <taxon>Teleostei</taxon>
        <taxon>Anguilliformes</taxon>
        <taxon>Anguillidae</taxon>
        <taxon>Anguilla</taxon>
    </lineage>
</organism>
<reference evidence="1" key="2">
    <citation type="journal article" date="2015" name="Fish Shellfish Immunol.">
        <title>Early steps in the European eel (Anguilla anguilla)-Vibrio vulnificus interaction in the gills: Role of the RtxA13 toxin.</title>
        <authorList>
            <person name="Callol A."/>
            <person name="Pajuelo D."/>
            <person name="Ebbesson L."/>
            <person name="Teles M."/>
            <person name="MacKenzie S."/>
            <person name="Amaro C."/>
        </authorList>
    </citation>
    <scope>NUCLEOTIDE SEQUENCE</scope>
</reference>
<proteinExistence type="predicted"/>
<reference evidence="1" key="1">
    <citation type="submission" date="2014-11" db="EMBL/GenBank/DDBJ databases">
        <authorList>
            <person name="Amaro Gonzalez C."/>
        </authorList>
    </citation>
    <scope>NUCLEOTIDE SEQUENCE</scope>
</reference>
<evidence type="ECO:0000313" key="1">
    <source>
        <dbReference type="EMBL" id="JAH05499.1"/>
    </source>
</evidence>
<protein>
    <submittedName>
        <fullName evidence="1">Uncharacterized protein</fullName>
    </submittedName>
</protein>
<accession>A0A0E9PLW1</accession>
<dbReference type="EMBL" id="GBXM01066709">
    <property type="protein sequence ID" value="JAH41868.1"/>
    <property type="molecule type" value="Transcribed_RNA"/>
</dbReference>
<dbReference type="EMBL" id="GBXM01103078">
    <property type="protein sequence ID" value="JAH05499.1"/>
    <property type="molecule type" value="Transcribed_RNA"/>
</dbReference>
<name>A0A0E9PLW1_ANGAN</name>
<sequence length="10" mass="1138">MGLCLLYLGR</sequence>